<dbReference type="Pfam" id="PF12947">
    <property type="entry name" value="EGF_3"/>
    <property type="match status" value="1"/>
</dbReference>
<dbReference type="PROSITE" id="PS00010">
    <property type="entry name" value="ASX_HYDROXYL"/>
    <property type="match status" value="2"/>
</dbReference>
<dbReference type="Gene3D" id="2.10.25.10">
    <property type="entry name" value="Laminin"/>
    <property type="match status" value="3"/>
</dbReference>
<dbReference type="InterPro" id="IPR024731">
    <property type="entry name" value="NELL2-like_EGF"/>
</dbReference>
<protein>
    <submittedName>
        <fullName evidence="7">Hemicentin-2</fullName>
    </submittedName>
</protein>
<feature type="domain" description="EGF-like" evidence="6">
    <location>
        <begin position="98"/>
        <end position="138"/>
    </location>
</feature>
<evidence type="ECO:0000256" key="1">
    <source>
        <dbReference type="ARBA" id="ARBA00022536"/>
    </source>
</evidence>
<dbReference type="SMART" id="SM00179">
    <property type="entry name" value="EGF_CA"/>
    <property type="match status" value="2"/>
</dbReference>
<evidence type="ECO:0000313" key="7">
    <source>
        <dbReference type="EMBL" id="PFX23046.1"/>
    </source>
</evidence>
<dbReference type="PANTHER" id="PTHR24050">
    <property type="entry name" value="PA14 DOMAIN-CONTAINING PROTEIN"/>
    <property type="match status" value="1"/>
</dbReference>
<dbReference type="PROSITE" id="PS01186">
    <property type="entry name" value="EGF_2"/>
    <property type="match status" value="3"/>
</dbReference>
<dbReference type="PROSITE" id="PS00022">
    <property type="entry name" value="EGF_1"/>
    <property type="match status" value="1"/>
</dbReference>
<dbReference type="GO" id="GO:0005509">
    <property type="term" value="F:calcium ion binding"/>
    <property type="evidence" value="ECO:0007669"/>
    <property type="project" value="InterPro"/>
</dbReference>
<keyword evidence="1 5" id="KW-0245">EGF-like domain</keyword>
<evidence type="ECO:0000259" key="6">
    <source>
        <dbReference type="PROSITE" id="PS50026"/>
    </source>
</evidence>
<dbReference type="InterPro" id="IPR052235">
    <property type="entry name" value="Nephronectin_domain"/>
</dbReference>
<proteinExistence type="predicted"/>
<feature type="disulfide bond" evidence="5">
    <location>
        <begin position="67"/>
        <end position="84"/>
    </location>
</feature>
<keyword evidence="4 5" id="KW-1015">Disulfide bond</keyword>
<dbReference type="Pfam" id="PF00008">
    <property type="entry name" value="EGF"/>
    <property type="match status" value="1"/>
</dbReference>
<keyword evidence="8" id="KW-1185">Reference proteome</keyword>
<dbReference type="STRING" id="50429.A0A2B4S0V5"/>
<dbReference type="EMBL" id="LSMT01000220">
    <property type="protein sequence ID" value="PFX23046.1"/>
    <property type="molecule type" value="Genomic_DNA"/>
</dbReference>
<evidence type="ECO:0000256" key="5">
    <source>
        <dbReference type="PROSITE-ProRule" id="PRU00076"/>
    </source>
</evidence>
<dbReference type="SUPFAM" id="SSF57184">
    <property type="entry name" value="Growth factor receptor domain"/>
    <property type="match status" value="1"/>
</dbReference>
<dbReference type="InterPro" id="IPR001881">
    <property type="entry name" value="EGF-like_Ca-bd_dom"/>
</dbReference>
<evidence type="ECO:0000256" key="4">
    <source>
        <dbReference type="ARBA" id="ARBA00023157"/>
    </source>
</evidence>
<dbReference type="Proteomes" id="UP000225706">
    <property type="component" value="Unassembled WGS sequence"/>
</dbReference>
<dbReference type="Pfam" id="PF07645">
    <property type="entry name" value="EGF_CA"/>
    <property type="match status" value="1"/>
</dbReference>
<accession>A0A2B4S0V5</accession>
<dbReference type="SMART" id="SM00181">
    <property type="entry name" value="EGF"/>
    <property type="match status" value="3"/>
</dbReference>
<evidence type="ECO:0000256" key="2">
    <source>
        <dbReference type="ARBA" id="ARBA00022729"/>
    </source>
</evidence>
<comment type="caution">
    <text evidence="7">The sequence shown here is derived from an EMBL/GenBank/DDBJ whole genome shotgun (WGS) entry which is preliminary data.</text>
</comment>
<dbReference type="FunFam" id="2.10.25.10:FF:000038">
    <property type="entry name" value="Fibrillin 2"/>
    <property type="match status" value="2"/>
</dbReference>
<dbReference type="PROSITE" id="PS50026">
    <property type="entry name" value="EGF_3"/>
    <property type="match status" value="3"/>
</dbReference>
<dbReference type="PROSITE" id="PS01187">
    <property type="entry name" value="EGF_CA"/>
    <property type="match status" value="1"/>
</dbReference>
<sequence>MVASFCENVCYMEPDCVSINLDKRVDGLGVYKCELNNATHEGPLDELTDHESYFYHAAESNCVQSPCKNNAKCQSGFTEKGYCCLCPSGFEGSICHLDIDECVNGLHKCSPNTFCKNTKGSYDCTCKPGFSGNGKECNDIDECVKGLHTCNPNAFCNNTNGSYNCACKPGFTGNGQECHVSVLCHMGDFGCGDGGWTPILKIDGTKQAISLYSLIADGQHRNTTLGRDTWKKLIGLEASLQLNCDREGFNTVCEDETYSKARIGIVNNDYDSCLYCDSRIGFGTGGRPDHSNACGNVANHSPDNGDKFINTMGYILVH</sequence>
<name>A0A2B4S0V5_STYPI</name>
<feature type="domain" description="EGF-like" evidence="6">
    <location>
        <begin position="139"/>
        <end position="179"/>
    </location>
</feature>
<evidence type="ECO:0000256" key="3">
    <source>
        <dbReference type="ARBA" id="ARBA00022737"/>
    </source>
</evidence>
<comment type="caution">
    <text evidence="5">Lacks conserved residue(s) required for the propagation of feature annotation.</text>
</comment>
<dbReference type="InterPro" id="IPR049883">
    <property type="entry name" value="NOTCH1_EGF-like"/>
</dbReference>
<dbReference type="InterPro" id="IPR018097">
    <property type="entry name" value="EGF_Ca-bd_CS"/>
</dbReference>
<organism evidence="7 8">
    <name type="scientific">Stylophora pistillata</name>
    <name type="common">Smooth cauliflower coral</name>
    <dbReference type="NCBI Taxonomy" id="50429"/>
    <lineage>
        <taxon>Eukaryota</taxon>
        <taxon>Metazoa</taxon>
        <taxon>Cnidaria</taxon>
        <taxon>Anthozoa</taxon>
        <taxon>Hexacorallia</taxon>
        <taxon>Scleractinia</taxon>
        <taxon>Astrocoeniina</taxon>
        <taxon>Pocilloporidae</taxon>
        <taxon>Stylophora</taxon>
    </lineage>
</organism>
<evidence type="ECO:0000313" key="8">
    <source>
        <dbReference type="Proteomes" id="UP000225706"/>
    </source>
</evidence>
<feature type="disulfide bond" evidence="5">
    <location>
        <begin position="86"/>
        <end position="95"/>
    </location>
</feature>
<gene>
    <name evidence="7" type="primary">Hmcn2</name>
    <name evidence="7" type="ORF">AWC38_SpisGene12417</name>
</gene>
<reference evidence="8" key="1">
    <citation type="journal article" date="2017" name="bioRxiv">
        <title>Comparative analysis of the genomes of Stylophora pistillata and Acropora digitifera provides evidence for extensive differences between species of corals.</title>
        <authorList>
            <person name="Voolstra C.R."/>
            <person name="Li Y."/>
            <person name="Liew Y.J."/>
            <person name="Baumgarten S."/>
            <person name="Zoccola D."/>
            <person name="Flot J.-F."/>
            <person name="Tambutte S."/>
            <person name="Allemand D."/>
            <person name="Aranda M."/>
        </authorList>
    </citation>
    <scope>NUCLEOTIDE SEQUENCE [LARGE SCALE GENOMIC DNA]</scope>
</reference>
<feature type="domain" description="EGF-like" evidence="6">
    <location>
        <begin position="58"/>
        <end position="96"/>
    </location>
</feature>
<dbReference type="CDD" id="cd00054">
    <property type="entry name" value="EGF_CA"/>
    <property type="match status" value="2"/>
</dbReference>
<keyword evidence="2" id="KW-0732">Signal</keyword>
<dbReference type="PANTHER" id="PTHR24050:SF28">
    <property type="entry name" value="UROMODULIN-LIKE"/>
    <property type="match status" value="1"/>
</dbReference>
<dbReference type="InterPro" id="IPR000152">
    <property type="entry name" value="EGF-type_Asp/Asn_hydroxyl_site"/>
</dbReference>
<keyword evidence="3" id="KW-0677">Repeat</keyword>
<dbReference type="InterPro" id="IPR009030">
    <property type="entry name" value="Growth_fac_rcpt_cys_sf"/>
</dbReference>
<dbReference type="OrthoDB" id="5946752at2759"/>
<dbReference type="AlphaFoldDB" id="A0A2B4S0V5"/>
<dbReference type="InterPro" id="IPR000742">
    <property type="entry name" value="EGF"/>
</dbReference>